<protein>
    <submittedName>
        <fullName evidence="2">Uncharacterized protein</fullName>
    </submittedName>
</protein>
<sequence>MKSRYSLLNDGKLNRFSFKPLIFGIVVGIIFSHVFLLEDENDARMSIYEGINRRHDEMENGFINVTLRCIIVIQPSTLKAEKFITSIRDTYSKSCDEALFFTSDKKLESQFANDINIYHFEGNLDQRWYSTVHKIFTFVEKDKPVKNNTWTVLLNEQNYLVAENLVKFLTKLPSEKSVICGNLIDVTPFMNYIFPVQTELFQIDAGLVLSAQAIREVNTNEVCSPSNWNMPSYTGKALFKCAQMLQFELWDPVDDEEKRLFLAKSPRDLFAQSNIASQEKSYNDAQRSSPGCCSDQAIIFGSVNYRDQRVLDYALKRVKVFGL</sequence>
<evidence type="ECO:0000313" key="1">
    <source>
        <dbReference type="Proteomes" id="UP000887576"/>
    </source>
</evidence>
<evidence type="ECO:0000313" key="2">
    <source>
        <dbReference type="WBParaSite" id="JU765_v2.g13296.t1"/>
    </source>
</evidence>
<organism evidence="1 2">
    <name type="scientific">Panagrolaimus sp. JU765</name>
    <dbReference type="NCBI Taxonomy" id="591449"/>
    <lineage>
        <taxon>Eukaryota</taxon>
        <taxon>Metazoa</taxon>
        <taxon>Ecdysozoa</taxon>
        <taxon>Nematoda</taxon>
        <taxon>Chromadorea</taxon>
        <taxon>Rhabditida</taxon>
        <taxon>Tylenchina</taxon>
        <taxon>Panagrolaimomorpha</taxon>
        <taxon>Panagrolaimoidea</taxon>
        <taxon>Panagrolaimidae</taxon>
        <taxon>Panagrolaimus</taxon>
    </lineage>
</organism>
<name>A0AC34Q6F4_9BILA</name>
<accession>A0AC34Q6F4</accession>
<proteinExistence type="predicted"/>
<reference evidence="2" key="1">
    <citation type="submission" date="2022-11" db="UniProtKB">
        <authorList>
            <consortium name="WormBaseParasite"/>
        </authorList>
    </citation>
    <scope>IDENTIFICATION</scope>
</reference>
<dbReference type="WBParaSite" id="JU765_v2.g13296.t1">
    <property type="protein sequence ID" value="JU765_v2.g13296.t1"/>
    <property type="gene ID" value="JU765_v2.g13296"/>
</dbReference>
<dbReference type="Proteomes" id="UP000887576">
    <property type="component" value="Unplaced"/>
</dbReference>